<comment type="similarity">
    <text evidence="4 15">Belongs to the glycosyl hydrolase 47 family.</text>
</comment>
<protein>
    <recommendedName>
        <fullName evidence="15">alpha-1,2-Mannosidase</fullName>
        <ecNumber evidence="15">3.2.1.-</ecNumber>
    </recommendedName>
</protein>
<feature type="active site" evidence="13">
    <location>
        <position position="361"/>
    </location>
</feature>
<evidence type="ECO:0000313" key="19">
    <source>
        <dbReference type="Proteomes" id="UP000694389"/>
    </source>
</evidence>
<comment type="pathway">
    <text evidence="3">Protein modification; protein glycosylation.</text>
</comment>
<dbReference type="AlphaFoldDB" id="A0A8C4GEK8"/>
<dbReference type="InterPro" id="IPR037322">
    <property type="entry name" value="EDEM3_PA"/>
</dbReference>
<dbReference type="GO" id="GO:0005975">
    <property type="term" value="P:carbohydrate metabolic process"/>
    <property type="evidence" value="ECO:0007669"/>
    <property type="project" value="InterPro"/>
</dbReference>
<feature type="active site" evidence="13">
    <location>
        <position position="249"/>
    </location>
</feature>
<dbReference type="PANTHER" id="PTHR45679">
    <property type="entry name" value="ER DEGRADATION-ENHANCING ALPHA-MANNOSIDASE-LIKE PROTEIN 2"/>
    <property type="match status" value="1"/>
</dbReference>
<comment type="catalytic activity">
    <reaction evidence="12">
        <text>N(4)-(alpha-D-Man-(1-&gt;2)-alpha-D-Man-(1-&gt;2)-alpha-D-Man-(1-&gt;3)-[alpha-D-Man-(1-&gt;2)-alpha-D-Man-(1-&gt;3)-[alpha-D-Man-(1-&gt;2)-alpha-D-Man-(1-&gt;6)]-alpha-D-Man-(1-&gt;6)]-beta-D-Man-(1-&gt;4)-beta-D-GlcNAc-(1-&gt;4)-beta-D-GlcNAc)-L-asparaginyl-[protein] (N-glucan mannose isomer 9A1,2,3B1,2,3) + 4 H2O = N(4)-(alpha-D-Man-(1-&gt;3)-[alpha-D-Man-(1-&gt;3)-[alpha-D-Man-(1-&gt;6)]-alpha-D-Man-(1-&gt;6)]-beta-D-Man-(1-&gt;4)-beta-D-GlcNAc-(1-&gt;4)-beta-D-GlcNAc)-L-asparaginyl-[protein] (N-glucan mannose isomer 5A1,2) + 4 beta-D-mannose</text>
        <dbReference type="Rhea" id="RHEA:56008"/>
        <dbReference type="Rhea" id="RHEA-COMP:14356"/>
        <dbReference type="Rhea" id="RHEA-COMP:14367"/>
        <dbReference type="ChEBI" id="CHEBI:15377"/>
        <dbReference type="ChEBI" id="CHEBI:28563"/>
        <dbReference type="ChEBI" id="CHEBI:59087"/>
        <dbReference type="ChEBI" id="CHEBI:139493"/>
        <dbReference type="EC" id="3.2.1.113"/>
    </reaction>
</comment>
<name>A0A8C4GEK8_DICLA</name>
<dbReference type="Pfam" id="PF02225">
    <property type="entry name" value="PA"/>
    <property type="match status" value="1"/>
</dbReference>
<keyword evidence="10" id="KW-0834">Unfolded protein response</keyword>
<dbReference type="InterPro" id="IPR012341">
    <property type="entry name" value="6hp_glycosidase-like_sf"/>
</dbReference>
<dbReference type="Proteomes" id="UP000694389">
    <property type="component" value="Unassembled WGS sequence"/>
</dbReference>
<keyword evidence="14" id="KW-0106">Calcium</keyword>
<dbReference type="GO" id="GO:0006986">
    <property type="term" value="P:response to unfolded protein"/>
    <property type="evidence" value="ECO:0007669"/>
    <property type="project" value="UniProtKB-KW"/>
</dbReference>
<evidence type="ECO:0000256" key="16">
    <source>
        <dbReference type="SAM" id="MobiDB-lite"/>
    </source>
</evidence>
<feature type="region of interest" description="Disordered" evidence="16">
    <location>
        <begin position="724"/>
        <end position="766"/>
    </location>
</feature>
<dbReference type="GO" id="GO:0016020">
    <property type="term" value="C:membrane"/>
    <property type="evidence" value="ECO:0007669"/>
    <property type="project" value="InterPro"/>
</dbReference>
<comment type="catalytic activity">
    <reaction evidence="11">
        <text>N(4)-(alpha-D-Man-(1-&gt;2)-alpha-D-Man-(1-&gt;2)-alpha-D-Man-(1-&gt;3)-[alpha-D-Man-(1-&gt;3)-[alpha-D-Man-(1-&gt;2)-alpha-D-Man-(1-&gt;6)]-alpha-D-Man-(1-&gt;6)]-beta-D-Man-(1-&gt;4)-beta-D-GlcNAc-(1-&gt;4)-beta-D-GlcNAc)-L-asparaginyl-[protein] (N-glucan mannose isomer 8A1,2,3B1,3) + 3 H2O = N(4)-(alpha-D-Man-(1-&gt;3)-[alpha-D-Man-(1-&gt;3)-[alpha-D-Man-(1-&gt;6)]-alpha-D-Man-(1-&gt;6)]-beta-D-Man-(1-&gt;4)-beta-D-GlcNAc-(1-&gt;4)-beta-D-GlcNAc)-L-asparaginyl-[protein] (N-glucan mannose isomer 5A1,2) + 3 beta-D-mannose</text>
        <dbReference type="Rhea" id="RHEA:56028"/>
        <dbReference type="Rhea" id="RHEA-COMP:14358"/>
        <dbReference type="Rhea" id="RHEA-COMP:14367"/>
        <dbReference type="ChEBI" id="CHEBI:15377"/>
        <dbReference type="ChEBI" id="CHEBI:28563"/>
        <dbReference type="ChEBI" id="CHEBI:59087"/>
        <dbReference type="ChEBI" id="CHEBI:60628"/>
        <dbReference type="EC" id="3.2.1.113"/>
    </reaction>
</comment>
<dbReference type="GO" id="GO:0004571">
    <property type="term" value="F:mannosyl-oligosaccharide 1,2-alpha-mannosidase activity"/>
    <property type="evidence" value="ECO:0007669"/>
    <property type="project" value="UniProtKB-EC"/>
</dbReference>
<evidence type="ECO:0000256" key="13">
    <source>
        <dbReference type="PIRSR" id="PIRSR601382-1"/>
    </source>
</evidence>
<dbReference type="InterPro" id="IPR003137">
    <property type="entry name" value="PA_domain"/>
</dbReference>
<dbReference type="GO" id="GO:0044322">
    <property type="term" value="C:endoplasmic reticulum quality control compartment"/>
    <property type="evidence" value="ECO:0007669"/>
    <property type="project" value="GOC"/>
</dbReference>
<evidence type="ECO:0000256" key="8">
    <source>
        <dbReference type="ARBA" id="ARBA00022824"/>
    </source>
</evidence>
<dbReference type="InterPro" id="IPR001382">
    <property type="entry name" value="Glyco_hydro_47"/>
</dbReference>
<dbReference type="InterPro" id="IPR044674">
    <property type="entry name" value="EDEM1/2/3"/>
</dbReference>
<dbReference type="Gene3D" id="1.50.10.10">
    <property type="match status" value="1"/>
</dbReference>
<feature type="compositionally biased region" description="Polar residues" evidence="16">
    <location>
        <begin position="751"/>
        <end position="766"/>
    </location>
</feature>
<evidence type="ECO:0000313" key="18">
    <source>
        <dbReference type="Ensembl" id="ENSDLAP00005001748.1"/>
    </source>
</evidence>
<reference evidence="18" key="1">
    <citation type="submission" date="2025-08" db="UniProtKB">
        <authorList>
            <consortium name="Ensembl"/>
        </authorList>
    </citation>
    <scope>IDENTIFICATION</scope>
</reference>
<feature type="active site" description="Proton donor" evidence="13">
    <location>
        <position position="343"/>
    </location>
</feature>
<feature type="binding site" evidence="14">
    <location>
        <position position="447"/>
    </location>
    <ligand>
        <name>Ca(2+)</name>
        <dbReference type="ChEBI" id="CHEBI:29108"/>
    </ligand>
</feature>
<proteinExistence type="inferred from homology"/>
<dbReference type="CDD" id="cd02126">
    <property type="entry name" value="PA_EDEM3_like"/>
    <property type="match status" value="1"/>
</dbReference>
<dbReference type="FunFam" id="1.50.10.10:FF:000008">
    <property type="entry name" value="alpha-1,2-Mannosidase"/>
    <property type="match status" value="1"/>
</dbReference>
<dbReference type="PRINTS" id="PR00747">
    <property type="entry name" value="GLYHDRLASE47"/>
</dbReference>
<reference evidence="18" key="2">
    <citation type="submission" date="2025-09" db="UniProtKB">
        <authorList>
            <consortium name="Ensembl"/>
        </authorList>
    </citation>
    <scope>IDENTIFICATION</scope>
</reference>
<keyword evidence="19" id="KW-1185">Reference proteome</keyword>
<comment type="subcellular location">
    <subcellularLocation>
        <location evidence="2">Endoplasmic reticulum</location>
    </subcellularLocation>
</comment>
<dbReference type="InterPro" id="IPR036026">
    <property type="entry name" value="Seven-hairpin_glycosidases"/>
</dbReference>
<feature type="domain" description="PA" evidence="17">
    <location>
        <begin position="574"/>
        <end position="667"/>
    </location>
</feature>
<evidence type="ECO:0000256" key="9">
    <source>
        <dbReference type="ARBA" id="ARBA00023180"/>
    </source>
</evidence>
<evidence type="ECO:0000256" key="1">
    <source>
        <dbReference type="ARBA" id="ARBA00001913"/>
    </source>
</evidence>
<dbReference type="PANTHER" id="PTHR45679:SF1">
    <property type="entry name" value="ALPHA-1,2-MANNOSIDASE"/>
    <property type="match status" value="1"/>
</dbReference>
<dbReference type="Gene3D" id="3.50.30.30">
    <property type="match status" value="1"/>
</dbReference>
<keyword evidence="7 15" id="KW-0378">Hydrolase</keyword>
<dbReference type="SUPFAM" id="SSF48225">
    <property type="entry name" value="Seven-hairpin glycosidases"/>
    <property type="match status" value="1"/>
</dbReference>
<evidence type="ECO:0000256" key="6">
    <source>
        <dbReference type="ARBA" id="ARBA00022729"/>
    </source>
</evidence>
<evidence type="ECO:0000256" key="4">
    <source>
        <dbReference type="ARBA" id="ARBA00007658"/>
    </source>
</evidence>
<keyword evidence="6" id="KW-0732">Signal</keyword>
<dbReference type="GO" id="GO:1904380">
    <property type="term" value="P:endoplasmic reticulum mannose trimming"/>
    <property type="evidence" value="ECO:0007669"/>
    <property type="project" value="InterPro"/>
</dbReference>
<dbReference type="InterPro" id="IPR046450">
    <property type="entry name" value="PA_dom_sf"/>
</dbReference>
<evidence type="ECO:0000256" key="5">
    <source>
        <dbReference type="ARBA" id="ARBA00022723"/>
    </source>
</evidence>
<dbReference type="Pfam" id="PF01532">
    <property type="entry name" value="Glyco_hydro_47"/>
    <property type="match status" value="1"/>
</dbReference>
<evidence type="ECO:0000256" key="15">
    <source>
        <dbReference type="RuleBase" id="RU361193"/>
    </source>
</evidence>
<dbReference type="GO" id="GO:0005509">
    <property type="term" value="F:calcium ion binding"/>
    <property type="evidence" value="ECO:0007669"/>
    <property type="project" value="InterPro"/>
</dbReference>
<comment type="cofactor">
    <cofactor evidence="1 14">
        <name>Ca(2+)</name>
        <dbReference type="ChEBI" id="CHEBI:29108"/>
    </cofactor>
</comment>
<evidence type="ECO:0000256" key="14">
    <source>
        <dbReference type="PIRSR" id="PIRSR601382-2"/>
    </source>
</evidence>
<keyword evidence="15" id="KW-0326">Glycosidase</keyword>
<evidence type="ECO:0000256" key="7">
    <source>
        <dbReference type="ARBA" id="ARBA00022801"/>
    </source>
</evidence>
<sequence>MFFLFFPHRDQIIEMFDHAYGSYMKYAYPADELMPLSCRGRVRGQEPNRGDIDDSLGKFSLTLIDTLDTLVVLNKLDEFEDAVRKTVTDVRLDNDVVVSVFETNIRVLGGLLGAHVMADLLRQRGERMQWYRDELLHMAKELGHRLLPAFNTTSGLPYPKVNLRYGVLNPLSRTGTESDTCTACAGTMILEFAALSRLSGESVFEANARKALDVLWDRRQRGSDLVGTVINIHNEEWVRRDSGVGAGIDSYYEYLMKAYILLGDNVFLERFNIHYSAIMKYISQPPLLLNVHMHNPTVSVRSWMDSLLAFFPGLQVLRGDLKPAIETHEMLYQVTKQHKFLPEAFTTEFRVHWGQHLLRPEFAESTYYLYKATGDPYYLRVGQSIVEKLNAYARVPCGFAAVQDVRTGTHEDRMDSFFLAEMFKYLYLLFSEKGELPIDIDDYIFTTEAHLLPVSLSTTKPPCQEEDLFTHSCPSMETLFPNNPSFAKTIRDGYKYLTGVGRAFHPLPVRCVQSQGHKGVYRVKLVAEVSQAPEEEEVVPHVVQLISPPFLGRTVLTAGPAKFGMDLTKQEHGVKGSIVKASPYTACGPIDNAVELKGHIALALRGDCMFAVKARRLQETGAIGVIFIDHREGSNSEETPLFQMVGDGDSTEDITLPLVFLFSREGAVLTAALEEHHNVDVLLLPKERQLGHEEGELDEGEERGPTLEFVLEKEEVLFKEEELRGQLQSQQQQQFCTRVTENDRTEPCSAGASQTQNSDSGPDTNP</sequence>
<evidence type="ECO:0000256" key="2">
    <source>
        <dbReference type="ARBA" id="ARBA00004240"/>
    </source>
</evidence>
<evidence type="ECO:0000256" key="10">
    <source>
        <dbReference type="ARBA" id="ARBA00023230"/>
    </source>
</evidence>
<keyword evidence="8" id="KW-0256">Endoplasmic reticulum</keyword>
<feature type="active site" description="Proton donor" evidence="13">
    <location>
        <position position="102"/>
    </location>
</feature>
<gene>
    <name evidence="18" type="primary">si:ch211-282j22.3</name>
</gene>
<dbReference type="SUPFAM" id="SSF52025">
    <property type="entry name" value="PA domain"/>
    <property type="match status" value="1"/>
</dbReference>
<evidence type="ECO:0000256" key="11">
    <source>
        <dbReference type="ARBA" id="ARBA00047669"/>
    </source>
</evidence>
<evidence type="ECO:0000256" key="3">
    <source>
        <dbReference type="ARBA" id="ARBA00004922"/>
    </source>
</evidence>
<dbReference type="Ensembl" id="ENSDLAT00005001826.2">
    <property type="protein sequence ID" value="ENSDLAP00005001748.1"/>
    <property type="gene ID" value="ENSDLAG00005000792.2"/>
</dbReference>
<dbReference type="EC" id="3.2.1.-" evidence="15"/>
<accession>A0A8C4GEK8</accession>
<evidence type="ECO:0000256" key="12">
    <source>
        <dbReference type="ARBA" id="ARBA00048605"/>
    </source>
</evidence>
<keyword evidence="9" id="KW-0325">Glycoprotein</keyword>
<keyword evidence="5 14" id="KW-0479">Metal-binding</keyword>
<evidence type="ECO:0000259" key="17">
    <source>
        <dbReference type="Pfam" id="PF02225"/>
    </source>
</evidence>
<organism evidence="18 19">
    <name type="scientific">Dicentrarchus labrax</name>
    <name type="common">European seabass</name>
    <name type="synonym">Morone labrax</name>
    <dbReference type="NCBI Taxonomy" id="13489"/>
    <lineage>
        <taxon>Eukaryota</taxon>
        <taxon>Metazoa</taxon>
        <taxon>Chordata</taxon>
        <taxon>Craniata</taxon>
        <taxon>Vertebrata</taxon>
        <taxon>Euteleostomi</taxon>
        <taxon>Actinopterygii</taxon>
        <taxon>Neopterygii</taxon>
        <taxon>Teleostei</taxon>
        <taxon>Neoteleostei</taxon>
        <taxon>Acanthomorphata</taxon>
        <taxon>Eupercaria</taxon>
        <taxon>Moronidae</taxon>
        <taxon>Dicentrarchus</taxon>
    </lineage>
</organism>
<dbReference type="GeneTree" id="ENSGT00940000165673"/>